<gene>
    <name evidence="11" type="ORF">HNQ67_001811</name>
</gene>
<name>A0A7W8MHT1_9CAUL</name>
<evidence type="ECO:0000313" key="11">
    <source>
        <dbReference type="EMBL" id="MBB5292291.1"/>
    </source>
</evidence>
<dbReference type="Pfam" id="PF07992">
    <property type="entry name" value="Pyr_redox_2"/>
    <property type="match status" value="1"/>
</dbReference>
<dbReference type="GO" id="GO:0019430">
    <property type="term" value="P:removal of superoxide radicals"/>
    <property type="evidence" value="ECO:0007669"/>
    <property type="project" value="UniProtKB-UniRule"/>
</dbReference>
<comment type="similarity">
    <text evidence="1 8">Belongs to the class-II pyridine nucleotide-disulfide oxidoreductase family.</text>
</comment>
<dbReference type="NCBIfam" id="TIGR01292">
    <property type="entry name" value="TRX_reduct"/>
    <property type="match status" value="1"/>
</dbReference>
<evidence type="ECO:0000256" key="9">
    <source>
        <dbReference type="RuleBase" id="RU003881"/>
    </source>
</evidence>
<evidence type="ECO:0000313" key="12">
    <source>
        <dbReference type="Proteomes" id="UP000566663"/>
    </source>
</evidence>
<evidence type="ECO:0000256" key="8">
    <source>
        <dbReference type="RuleBase" id="RU003880"/>
    </source>
</evidence>
<dbReference type="EC" id="1.8.1.9" evidence="8"/>
<sequence>MTTPRTVRVAIIGSGPAGWTAAIYAARALLSPVVIAGLQPGGQLTITTDVENYPGFADVIQGPWLMEQMRAQAEHVGTEVIEDIVVKADLSQRPFRLTLDSGTEMLAETVIISTGAQAKWLGLESEAKYQGFGVSACATCDGFFYRGKEVIVVGGGNTAVEEALFLTNFASKVTVVHRRDEFRAERILQDRLFSNPKVEVVWDHAIDEILGETTDMGGVNVTGARVKNVKTGETREITADGVFIAIGHAPSSELFAGQLETKQGGYLVVKPGTAATAIEGVWAAGDVTDDIYRQAVTAAGMGCMAALEAVRFLAEQDHKAAGDPISHKEAEKIGVW</sequence>
<keyword evidence="3 8" id="KW-0285">Flavoprotein</keyword>
<dbReference type="GO" id="GO:0005737">
    <property type="term" value="C:cytoplasm"/>
    <property type="evidence" value="ECO:0007669"/>
    <property type="project" value="InterPro"/>
</dbReference>
<dbReference type="RefSeq" id="WP_183254551.1">
    <property type="nucleotide sequence ID" value="NZ_BAAAFF010000002.1"/>
</dbReference>
<dbReference type="SUPFAM" id="SSF51905">
    <property type="entry name" value="FAD/NAD(P)-binding domain"/>
    <property type="match status" value="1"/>
</dbReference>
<comment type="caution">
    <text evidence="11">The sequence shown here is derived from an EMBL/GenBank/DDBJ whole genome shotgun (WGS) entry which is preliminary data.</text>
</comment>
<dbReference type="PRINTS" id="PR00368">
    <property type="entry name" value="FADPNR"/>
</dbReference>
<dbReference type="GO" id="GO:0004791">
    <property type="term" value="F:thioredoxin-disulfide reductase (NADPH) activity"/>
    <property type="evidence" value="ECO:0007669"/>
    <property type="project" value="UniProtKB-UniRule"/>
</dbReference>
<evidence type="ECO:0000256" key="5">
    <source>
        <dbReference type="ARBA" id="ARBA00023002"/>
    </source>
</evidence>
<dbReference type="InterPro" id="IPR008255">
    <property type="entry name" value="Pyr_nucl-diS_OxRdtase_2_AS"/>
</dbReference>
<dbReference type="InterPro" id="IPR050097">
    <property type="entry name" value="Ferredoxin-NADP_redctase_2"/>
</dbReference>
<keyword evidence="5 8" id="KW-0560">Oxidoreductase</keyword>
<dbReference type="InterPro" id="IPR005982">
    <property type="entry name" value="Thioredox_Rdtase"/>
</dbReference>
<dbReference type="Proteomes" id="UP000566663">
    <property type="component" value="Unassembled WGS sequence"/>
</dbReference>
<evidence type="ECO:0000256" key="4">
    <source>
        <dbReference type="ARBA" id="ARBA00022827"/>
    </source>
</evidence>
<keyword evidence="9" id="KW-0521">NADP</keyword>
<comment type="catalytic activity">
    <reaction evidence="8">
        <text>[thioredoxin]-dithiol + NADP(+) = [thioredoxin]-disulfide + NADPH + H(+)</text>
        <dbReference type="Rhea" id="RHEA:20345"/>
        <dbReference type="Rhea" id="RHEA-COMP:10698"/>
        <dbReference type="Rhea" id="RHEA-COMP:10700"/>
        <dbReference type="ChEBI" id="CHEBI:15378"/>
        <dbReference type="ChEBI" id="CHEBI:29950"/>
        <dbReference type="ChEBI" id="CHEBI:50058"/>
        <dbReference type="ChEBI" id="CHEBI:57783"/>
        <dbReference type="ChEBI" id="CHEBI:58349"/>
        <dbReference type="EC" id="1.8.1.9"/>
    </reaction>
</comment>
<evidence type="ECO:0000256" key="1">
    <source>
        <dbReference type="ARBA" id="ARBA00009333"/>
    </source>
</evidence>
<protein>
    <recommendedName>
        <fullName evidence="2 8">Thioredoxin reductase</fullName>
        <ecNumber evidence="8">1.8.1.9</ecNumber>
    </recommendedName>
</protein>
<evidence type="ECO:0000256" key="2">
    <source>
        <dbReference type="ARBA" id="ARBA00018719"/>
    </source>
</evidence>
<dbReference type="PRINTS" id="PR00469">
    <property type="entry name" value="PNDRDTASEII"/>
</dbReference>
<evidence type="ECO:0000259" key="10">
    <source>
        <dbReference type="Pfam" id="PF07992"/>
    </source>
</evidence>
<organism evidence="11 12">
    <name type="scientific">Brevundimonas basaltis</name>
    <dbReference type="NCBI Taxonomy" id="472166"/>
    <lineage>
        <taxon>Bacteria</taxon>
        <taxon>Pseudomonadati</taxon>
        <taxon>Pseudomonadota</taxon>
        <taxon>Alphaproteobacteria</taxon>
        <taxon>Caulobacterales</taxon>
        <taxon>Caulobacteraceae</taxon>
        <taxon>Brevundimonas</taxon>
    </lineage>
</organism>
<dbReference type="InterPro" id="IPR036188">
    <property type="entry name" value="FAD/NAD-bd_sf"/>
</dbReference>
<dbReference type="InterPro" id="IPR023753">
    <property type="entry name" value="FAD/NAD-binding_dom"/>
</dbReference>
<feature type="domain" description="FAD/NAD(P)-binding" evidence="10">
    <location>
        <begin position="8"/>
        <end position="302"/>
    </location>
</feature>
<dbReference type="PROSITE" id="PS00573">
    <property type="entry name" value="PYRIDINE_REDOX_2"/>
    <property type="match status" value="1"/>
</dbReference>
<comment type="cofactor">
    <cofactor evidence="9">
        <name>FAD</name>
        <dbReference type="ChEBI" id="CHEBI:57692"/>
    </cofactor>
    <text evidence="9">Binds 1 FAD per subunit.</text>
</comment>
<accession>A0A7W8MHT1</accession>
<evidence type="ECO:0000256" key="6">
    <source>
        <dbReference type="ARBA" id="ARBA00023157"/>
    </source>
</evidence>
<proteinExistence type="inferred from homology"/>
<evidence type="ECO:0000256" key="3">
    <source>
        <dbReference type="ARBA" id="ARBA00022630"/>
    </source>
</evidence>
<evidence type="ECO:0000256" key="7">
    <source>
        <dbReference type="ARBA" id="ARBA00023284"/>
    </source>
</evidence>
<keyword evidence="7 8" id="KW-0676">Redox-active center</keyword>
<comment type="subunit">
    <text evidence="8">Homodimer.</text>
</comment>
<keyword evidence="6" id="KW-1015">Disulfide bond</keyword>
<dbReference type="PANTHER" id="PTHR48105">
    <property type="entry name" value="THIOREDOXIN REDUCTASE 1-RELATED-RELATED"/>
    <property type="match status" value="1"/>
</dbReference>
<dbReference type="AlphaFoldDB" id="A0A7W8MHT1"/>
<dbReference type="EMBL" id="JACHFZ010000003">
    <property type="protein sequence ID" value="MBB5292291.1"/>
    <property type="molecule type" value="Genomic_DNA"/>
</dbReference>
<keyword evidence="4 8" id="KW-0274">FAD</keyword>
<keyword evidence="12" id="KW-1185">Reference proteome</keyword>
<dbReference type="Gene3D" id="3.50.50.60">
    <property type="entry name" value="FAD/NAD(P)-binding domain"/>
    <property type="match status" value="2"/>
</dbReference>
<reference evidence="11 12" key="1">
    <citation type="submission" date="2020-08" db="EMBL/GenBank/DDBJ databases">
        <title>Genomic Encyclopedia of Type Strains, Phase IV (KMG-IV): sequencing the most valuable type-strain genomes for metagenomic binning, comparative biology and taxonomic classification.</title>
        <authorList>
            <person name="Goeker M."/>
        </authorList>
    </citation>
    <scope>NUCLEOTIDE SEQUENCE [LARGE SCALE GENOMIC DNA]</scope>
    <source>
        <strain evidence="11 12">DSM 25335</strain>
    </source>
</reference>